<dbReference type="Proteomes" id="UP000316079">
    <property type="component" value="Unassembled WGS sequence"/>
</dbReference>
<keyword evidence="12" id="KW-0325">Glycoprotein</keyword>
<sequence length="493" mass="56304">MNATGFGKLDVRCARHIQNPNKTVAMEGIGKSPHIFFLCPLIVAVACAQSTRDPSNMPVVKDTVDRLMKGYDIRLRPDFGGAPVAVGMNIDIASIDMVSEVNMDYTLTMYFQQAWRDKRLSYSEIPLNLTLDNRVADQLWVPDTYFLNDKKSFVHGVTVKNRMIRLHPDGTVLYGLRITTTAACMMDLRRYPLDEQNCTLEIESYGYTTDDIEFYWRGGDGAVSGVERIELPQFSIVDYKLISKNVVFSTGITTVLTMTTINTHLRETLPKIPYVKAIDMYLMGCFVFVFLALLEYAFVNYIFFGRGPQRQKKAAEKAATANNEKLRPDPNKWLVGSVVQRDDALYARMKQREIDGYDSMWDPIFAEDAALGLGDQRLKMTPDDIRLTTVEMKNEMGPSDLSRGLGDPRSTMLAYDSSTLQYRRAAMARQNYGHSALERHATQKKSRLRRRASQLKVNIPDLSDVNSIDKWSRMIFPTLFSFFNIVYWLYYVH</sequence>
<feature type="transmembrane region" description="Helical" evidence="18">
    <location>
        <begin position="474"/>
        <end position="491"/>
    </location>
</feature>
<dbReference type="SUPFAM" id="SSF90112">
    <property type="entry name" value="Neurotransmitter-gated ion-channel transmembrane pore"/>
    <property type="match status" value="1"/>
</dbReference>
<comment type="caution">
    <text evidence="20">The sequence shown here is derived from an EMBL/GenBank/DDBJ whole genome shotgun (WGS) entry which is preliminary data.</text>
</comment>
<evidence type="ECO:0000256" key="15">
    <source>
        <dbReference type="ARBA" id="ARBA00023286"/>
    </source>
</evidence>
<dbReference type="GO" id="GO:0007154">
    <property type="term" value="P:cell communication"/>
    <property type="evidence" value="ECO:0007669"/>
    <property type="project" value="UniProtKB-ARBA"/>
</dbReference>
<keyword evidence="7 18" id="KW-0406">Ion transport</keyword>
<evidence type="ECO:0000256" key="2">
    <source>
        <dbReference type="ARBA" id="ARBA00022475"/>
    </source>
</evidence>
<keyword evidence="4" id="KW-0732">Signal</keyword>
<feature type="domain" description="Neurotransmitter-gated ion-channel ligand-binding" evidence="19">
    <location>
        <begin position="62"/>
        <end position="254"/>
    </location>
</feature>
<dbReference type="FunFam" id="2.70.170.10:FF:000004">
    <property type="entry name" value="Gamma-aminobutyric acid receptor subunit beta-2 isoform A"/>
    <property type="match status" value="1"/>
</dbReference>
<keyword evidence="14" id="KW-0628">Postsynaptic cell membrane</keyword>
<gene>
    <name evidence="20" type="ORF">DNTS_025506</name>
</gene>
<evidence type="ECO:0000256" key="3">
    <source>
        <dbReference type="ARBA" id="ARBA00022692"/>
    </source>
</evidence>
<evidence type="ECO:0000256" key="6">
    <source>
        <dbReference type="ARBA" id="ARBA00023018"/>
    </source>
</evidence>
<dbReference type="GO" id="GO:0045211">
    <property type="term" value="C:postsynaptic membrane"/>
    <property type="evidence" value="ECO:0007669"/>
    <property type="project" value="UniProtKB-SubCell"/>
</dbReference>
<evidence type="ECO:0000256" key="10">
    <source>
        <dbReference type="ARBA" id="ARBA00023170"/>
    </source>
</evidence>
<dbReference type="GO" id="GO:0023052">
    <property type="term" value="P:signaling"/>
    <property type="evidence" value="ECO:0007669"/>
    <property type="project" value="UniProtKB-ARBA"/>
</dbReference>
<evidence type="ECO:0000256" key="12">
    <source>
        <dbReference type="ARBA" id="ARBA00023180"/>
    </source>
</evidence>
<keyword evidence="21" id="KW-1185">Reference proteome</keyword>
<dbReference type="PROSITE" id="PS00236">
    <property type="entry name" value="NEUROTR_ION_CHANNEL"/>
    <property type="match status" value="1"/>
</dbReference>
<dbReference type="InterPro" id="IPR006028">
    <property type="entry name" value="GABAA/Glycine_rcpt"/>
</dbReference>
<keyword evidence="3 18" id="KW-0812">Transmembrane</keyword>
<evidence type="ECO:0000313" key="21">
    <source>
        <dbReference type="Proteomes" id="UP000316079"/>
    </source>
</evidence>
<evidence type="ECO:0000313" key="20">
    <source>
        <dbReference type="EMBL" id="TRY98769.1"/>
    </source>
</evidence>
<dbReference type="GO" id="GO:0005254">
    <property type="term" value="F:chloride channel activity"/>
    <property type="evidence" value="ECO:0007669"/>
    <property type="project" value="UniProtKB-KW"/>
</dbReference>
<proteinExistence type="inferred from homology"/>
<dbReference type="SUPFAM" id="SSF63712">
    <property type="entry name" value="Nicotinic receptor ligand binding domain-like"/>
    <property type="match status" value="1"/>
</dbReference>
<name>A0A553R9A9_9TELE</name>
<evidence type="ECO:0000256" key="9">
    <source>
        <dbReference type="ARBA" id="ARBA00023157"/>
    </source>
</evidence>
<evidence type="ECO:0000256" key="11">
    <source>
        <dbReference type="ARBA" id="ARBA00023173"/>
    </source>
</evidence>
<dbReference type="GO" id="GO:0004890">
    <property type="term" value="F:GABA-A receptor activity"/>
    <property type="evidence" value="ECO:0007669"/>
    <property type="project" value="InterPro"/>
</dbReference>
<evidence type="ECO:0000256" key="5">
    <source>
        <dbReference type="ARBA" id="ARBA00022989"/>
    </source>
</evidence>
<keyword evidence="11" id="KW-0869">Chloride channel</keyword>
<dbReference type="InterPro" id="IPR018000">
    <property type="entry name" value="Neurotransmitter_ion_chnl_CS"/>
</dbReference>
<dbReference type="InterPro" id="IPR006201">
    <property type="entry name" value="Neur_channel"/>
</dbReference>
<dbReference type="PRINTS" id="PR00252">
    <property type="entry name" value="NRIONCHANNEL"/>
</dbReference>
<keyword evidence="16 18" id="KW-0407">Ion channel</keyword>
<comment type="subcellular location">
    <subcellularLocation>
        <location evidence="17">Postsynaptic cell membrane</location>
        <topology evidence="17">Multi-pass membrane protein</topology>
    </subcellularLocation>
</comment>
<comment type="caution">
    <text evidence="18">Lacks conserved residue(s) required for the propagation of feature annotation.</text>
</comment>
<dbReference type="EMBL" id="SRMA01025145">
    <property type="protein sequence ID" value="TRY98769.1"/>
    <property type="molecule type" value="Genomic_DNA"/>
</dbReference>
<dbReference type="Gene3D" id="1.20.58.390">
    <property type="entry name" value="Neurotransmitter-gated ion-channel transmembrane domain"/>
    <property type="match status" value="1"/>
</dbReference>
<dbReference type="GO" id="GO:0005230">
    <property type="term" value="F:extracellular ligand-gated monoatomic ion channel activity"/>
    <property type="evidence" value="ECO:0007669"/>
    <property type="project" value="InterPro"/>
</dbReference>
<evidence type="ECO:0000256" key="7">
    <source>
        <dbReference type="ARBA" id="ARBA00023065"/>
    </source>
</evidence>
<evidence type="ECO:0000256" key="8">
    <source>
        <dbReference type="ARBA" id="ARBA00023136"/>
    </source>
</evidence>
<keyword evidence="6" id="KW-0770">Synapse</keyword>
<keyword evidence="1 18" id="KW-0813">Transport</keyword>
<evidence type="ECO:0000259" key="19">
    <source>
        <dbReference type="Pfam" id="PF02931"/>
    </source>
</evidence>
<keyword evidence="9" id="KW-1015">Disulfide bond</keyword>
<keyword evidence="13" id="KW-0868">Chloride</keyword>
<evidence type="ECO:0000256" key="16">
    <source>
        <dbReference type="ARBA" id="ARBA00023303"/>
    </source>
</evidence>
<dbReference type="InterPro" id="IPR006202">
    <property type="entry name" value="Neur_chan_lig-bd"/>
</dbReference>
<dbReference type="GO" id="GO:0034707">
    <property type="term" value="C:chloride channel complex"/>
    <property type="evidence" value="ECO:0007669"/>
    <property type="project" value="UniProtKB-KW"/>
</dbReference>
<dbReference type="AlphaFoldDB" id="A0A553R9A9"/>
<evidence type="ECO:0000256" key="4">
    <source>
        <dbReference type="ARBA" id="ARBA00022729"/>
    </source>
</evidence>
<accession>A0A553R9A9</accession>
<keyword evidence="8 18" id="KW-0472">Membrane</keyword>
<dbReference type="InterPro" id="IPR002289">
    <property type="entry name" value="GABAAb_rcpt"/>
</dbReference>
<keyword evidence="5 18" id="KW-1133">Transmembrane helix</keyword>
<reference evidence="20 21" key="1">
    <citation type="journal article" date="2019" name="Sci. Data">
        <title>Hybrid genome assembly and annotation of Danionella translucida.</title>
        <authorList>
            <person name="Kadobianskyi M."/>
            <person name="Schulze L."/>
            <person name="Schuelke M."/>
            <person name="Judkewitz B."/>
        </authorList>
    </citation>
    <scope>NUCLEOTIDE SEQUENCE [LARGE SCALE GENOMIC DNA]</scope>
    <source>
        <strain evidence="20 21">Bolton</strain>
    </source>
</reference>
<evidence type="ECO:0000256" key="13">
    <source>
        <dbReference type="ARBA" id="ARBA00023214"/>
    </source>
</evidence>
<keyword evidence="15" id="KW-1071">Ligand-gated ion channel</keyword>
<evidence type="ECO:0000256" key="17">
    <source>
        <dbReference type="ARBA" id="ARBA00034104"/>
    </source>
</evidence>
<dbReference type="STRING" id="623744.A0A553R9A9"/>
<protein>
    <recommendedName>
        <fullName evidence="19">Neurotransmitter-gated ion-channel ligand-binding domain-containing protein</fullName>
    </recommendedName>
</protein>
<organism evidence="20 21">
    <name type="scientific">Danionella cerebrum</name>
    <dbReference type="NCBI Taxonomy" id="2873325"/>
    <lineage>
        <taxon>Eukaryota</taxon>
        <taxon>Metazoa</taxon>
        <taxon>Chordata</taxon>
        <taxon>Craniata</taxon>
        <taxon>Vertebrata</taxon>
        <taxon>Euteleostomi</taxon>
        <taxon>Actinopterygii</taxon>
        <taxon>Neopterygii</taxon>
        <taxon>Teleostei</taxon>
        <taxon>Ostariophysi</taxon>
        <taxon>Cypriniformes</taxon>
        <taxon>Danionidae</taxon>
        <taxon>Danioninae</taxon>
        <taxon>Danionella</taxon>
    </lineage>
</organism>
<evidence type="ECO:0000256" key="14">
    <source>
        <dbReference type="ARBA" id="ARBA00023257"/>
    </source>
</evidence>
<keyword evidence="2" id="KW-1003">Cell membrane</keyword>
<keyword evidence="10" id="KW-0675">Receptor</keyword>
<feature type="transmembrane region" description="Helical" evidence="18">
    <location>
        <begin position="280"/>
        <end position="303"/>
    </location>
</feature>
<dbReference type="PRINTS" id="PR01160">
    <property type="entry name" value="GABAARBETA"/>
</dbReference>
<dbReference type="PRINTS" id="PR00253">
    <property type="entry name" value="GABAARECEPTR"/>
</dbReference>
<dbReference type="Gene3D" id="2.70.170.10">
    <property type="entry name" value="Neurotransmitter-gated ion-channel ligand-binding domain"/>
    <property type="match status" value="1"/>
</dbReference>
<dbReference type="InterPro" id="IPR036719">
    <property type="entry name" value="Neuro-gated_channel_TM_sf"/>
</dbReference>
<evidence type="ECO:0000256" key="1">
    <source>
        <dbReference type="ARBA" id="ARBA00022448"/>
    </source>
</evidence>
<dbReference type="InterPro" id="IPR036734">
    <property type="entry name" value="Neur_chan_lig-bd_sf"/>
</dbReference>
<dbReference type="InterPro" id="IPR038050">
    <property type="entry name" value="Neuro_actylchol_rec"/>
</dbReference>
<dbReference type="Pfam" id="PF02931">
    <property type="entry name" value="Neur_chan_LBD"/>
    <property type="match status" value="1"/>
</dbReference>
<dbReference type="OrthoDB" id="8890589at2759"/>
<comment type="similarity">
    <text evidence="18">Belongs to the ligand-gated ion channel (TC 1.A.9) family.</text>
</comment>
<dbReference type="PANTHER" id="PTHR18945">
    <property type="entry name" value="NEUROTRANSMITTER GATED ION CHANNEL"/>
    <property type="match status" value="1"/>
</dbReference>
<evidence type="ECO:0000256" key="18">
    <source>
        <dbReference type="RuleBase" id="RU000687"/>
    </source>
</evidence>